<dbReference type="OrthoDB" id="1607135at2"/>
<dbReference type="EMBL" id="QNRR01000003">
    <property type="protein sequence ID" value="RBP45074.1"/>
    <property type="molecule type" value="Genomic_DNA"/>
</dbReference>
<dbReference type="Proteomes" id="UP000253426">
    <property type="component" value="Unassembled WGS sequence"/>
</dbReference>
<keyword evidence="3" id="KW-1185">Reference proteome</keyword>
<evidence type="ECO:0000313" key="3">
    <source>
        <dbReference type="Proteomes" id="UP000253426"/>
    </source>
</evidence>
<proteinExistence type="predicted"/>
<dbReference type="AlphaFoldDB" id="A0A366HPN0"/>
<sequence length="187" mass="20538">MTPDAHAPKKQPAKRRPAGGRPPKFGVPSRAITLTLPEETLNDLLKIDRDRSQAIVKLTKSALGKDESPRSMVEVVEMVADIGLLVVGPSALLRRIPFLHLVEVSAGRYLMALAPGNDVKSLEIAITDIVDDLPEREERERALLLELLGHLRKLRKKDRVSMAELLFVSLKQVGVIASTGILQIASF</sequence>
<accession>A0A366HPN0</accession>
<reference evidence="2 3" key="1">
    <citation type="submission" date="2018-06" db="EMBL/GenBank/DDBJ databases">
        <title>Genomic Encyclopedia of Type Strains, Phase IV (KMG-IV): sequencing the most valuable type-strain genomes for metagenomic binning, comparative biology and taxonomic classification.</title>
        <authorList>
            <person name="Goeker M."/>
        </authorList>
    </citation>
    <scope>NUCLEOTIDE SEQUENCE [LARGE SCALE GENOMIC DNA]</scope>
    <source>
        <strain evidence="2 3">DSM 25532</strain>
    </source>
</reference>
<evidence type="ECO:0000256" key="1">
    <source>
        <dbReference type="SAM" id="MobiDB-lite"/>
    </source>
</evidence>
<protein>
    <submittedName>
        <fullName evidence="2">Uncharacterized protein</fullName>
    </submittedName>
</protein>
<comment type="caution">
    <text evidence="2">The sequence shown here is derived from an EMBL/GenBank/DDBJ whole genome shotgun (WGS) entry which is preliminary data.</text>
</comment>
<organism evidence="2 3">
    <name type="scientific">Roseimicrobium gellanilyticum</name>
    <dbReference type="NCBI Taxonomy" id="748857"/>
    <lineage>
        <taxon>Bacteria</taxon>
        <taxon>Pseudomonadati</taxon>
        <taxon>Verrucomicrobiota</taxon>
        <taxon>Verrucomicrobiia</taxon>
        <taxon>Verrucomicrobiales</taxon>
        <taxon>Verrucomicrobiaceae</taxon>
        <taxon>Roseimicrobium</taxon>
    </lineage>
</organism>
<evidence type="ECO:0000313" key="2">
    <source>
        <dbReference type="EMBL" id="RBP45074.1"/>
    </source>
</evidence>
<name>A0A366HPN0_9BACT</name>
<feature type="compositionally biased region" description="Basic residues" evidence="1">
    <location>
        <begin position="8"/>
        <end position="18"/>
    </location>
</feature>
<feature type="region of interest" description="Disordered" evidence="1">
    <location>
        <begin position="1"/>
        <end position="28"/>
    </location>
</feature>
<gene>
    <name evidence="2" type="ORF">DES53_10370</name>
</gene>